<organism evidence="2 3">
    <name type="scientific">Brachionus calyciflorus</name>
    <dbReference type="NCBI Taxonomy" id="104777"/>
    <lineage>
        <taxon>Eukaryota</taxon>
        <taxon>Metazoa</taxon>
        <taxon>Spiralia</taxon>
        <taxon>Gnathifera</taxon>
        <taxon>Rotifera</taxon>
        <taxon>Eurotatoria</taxon>
        <taxon>Monogononta</taxon>
        <taxon>Pseudotrocha</taxon>
        <taxon>Ploima</taxon>
        <taxon>Brachionidae</taxon>
        <taxon>Brachionus</taxon>
    </lineage>
</organism>
<feature type="domain" description="TIR" evidence="1">
    <location>
        <begin position="115"/>
        <end position="225"/>
    </location>
</feature>
<name>A0A813PIE1_9BILA</name>
<dbReference type="Gene3D" id="3.40.50.10140">
    <property type="entry name" value="Toll/interleukin-1 receptor homology (TIR) domain"/>
    <property type="match status" value="1"/>
</dbReference>
<keyword evidence="3" id="KW-1185">Reference proteome</keyword>
<protein>
    <recommendedName>
        <fullName evidence="1">TIR domain-containing protein</fullName>
    </recommendedName>
</protein>
<dbReference type="SUPFAM" id="SSF52200">
    <property type="entry name" value="Toll/Interleukin receptor TIR domain"/>
    <property type="match status" value="1"/>
</dbReference>
<dbReference type="EMBL" id="CAJNOC010000391">
    <property type="protein sequence ID" value="CAF0754608.1"/>
    <property type="molecule type" value="Genomic_DNA"/>
</dbReference>
<dbReference type="AlphaFoldDB" id="A0A813PIE1"/>
<comment type="caution">
    <text evidence="2">The sequence shown here is derived from an EMBL/GenBank/DDBJ whole genome shotgun (WGS) entry which is preliminary data.</text>
</comment>
<evidence type="ECO:0000313" key="3">
    <source>
        <dbReference type="Proteomes" id="UP000663879"/>
    </source>
</evidence>
<dbReference type="Pfam" id="PF13676">
    <property type="entry name" value="TIR_2"/>
    <property type="match status" value="1"/>
</dbReference>
<sequence>MSISGYLASLYRISINAKRKSEIFQYPSFKDALFELIYNGNDAEKQLSLELLIQLSYDKSIFEEIKNDNKLVEFIRKLSKSENVTYKKVLKTSDQFLWLFEKDKKTISLNESHLMISYNSASRELCLKIKEFLESKNFKVWIDVDEIHGSSLDSMAKAVEDAKIVLMCVTEKYRQSTNCQSEAQYAFRLNKKIIPCIMEKGYSSVTGWLGIIIGDKIFIDFTKYELNDCFTRVLDQISRFEKHSQHNLQKSESITLKPEQKSEVITLKPEKKSEIVNVKKPTELPNQKNFVSWNENETEKWFSDNSLSNVFNILKPINGKYLLQLYQLQIHTPEFFYKSLTSYNSVNIKDVIQFGVIIKELFE</sequence>
<accession>A0A813PIE1</accession>
<evidence type="ECO:0000259" key="1">
    <source>
        <dbReference type="Pfam" id="PF13676"/>
    </source>
</evidence>
<proteinExistence type="predicted"/>
<dbReference type="PANTHER" id="PTHR46270">
    <property type="entry name" value="ARMADILLO-TYPE FOLD-RELATED"/>
    <property type="match status" value="1"/>
</dbReference>
<dbReference type="PANTHER" id="PTHR46270:SF2">
    <property type="entry name" value="TIR DOMAIN-CONTAINING PROTEIN"/>
    <property type="match status" value="1"/>
</dbReference>
<dbReference type="Proteomes" id="UP000663879">
    <property type="component" value="Unassembled WGS sequence"/>
</dbReference>
<dbReference type="OrthoDB" id="2148946at2759"/>
<evidence type="ECO:0000313" key="2">
    <source>
        <dbReference type="EMBL" id="CAF0754608.1"/>
    </source>
</evidence>
<gene>
    <name evidence="2" type="ORF">OXX778_LOCUS4103</name>
</gene>
<reference evidence="2" key="1">
    <citation type="submission" date="2021-02" db="EMBL/GenBank/DDBJ databases">
        <authorList>
            <person name="Nowell W R."/>
        </authorList>
    </citation>
    <scope>NUCLEOTIDE SEQUENCE</scope>
    <source>
        <strain evidence="2">Ploen Becks lab</strain>
    </source>
</reference>
<dbReference type="InterPro" id="IPR000157">
    <property type="entry name" value="TIR_dom"/>
</dbReference>
<dbReference type="GO" id="GO:0007165">
    <property type="term" value="P:signal transduction"/>
    <property type="evidence" value="ECO:0007669"/>
    <property type="project" value="InterPro"/>
</dbReference>
<dbReference type="InterPro" id="IPR035897">
    <property type="entry name" value="Toll_tir_struct_dom_sf"/>
</dbReference>